<dbReference type="Pfam" id="PF02875">
    <property type="entry name" value="Mur_ligase_C"/>
    <property type="match status" value="1"/>
</dbReference>
<evidence type="ECO:0000256" key="8">
    <source>
        <dbReference type="ARBA" id="ARBA00023306"/>
    </source>
</evidence>
<keyword evidence="9 10" id="KW-0961">Cell wall biogenesis/degradation</keyword>
<reference evidence="12 13" key="1">
    <citation type="journal article" date="2014" name="Int. J. Syst. Evol. Microbiol.">
        <title>Sneathiella chungangensis sp. nov., isolated from a marine sand, and emended description of the genus Sneathiella.</title>
        <authorList>
            <person name="Siamphan C."/>
            <person name="Kim H."/>
            <person name="Lee J.S."/>
            <person name="Kim W."/>
        </authorList>
    </citation>
    <scope>NUCLEOTIDE SEQUENCE [LARGE SCALE GENOMIC DNA]</scope>
    <source>
        <strain evidence="12 13">KCTC 32476</strain>
    </source>
</reference>
<accession>A0A845MHT3</accession>
<dbReference type="InterPro" id="IPR005762">
    <property type="entry name" value="MurD"/>
</dbReference>
<keyword evidence="3 9" id="KW-0963">Cytoplasm</keyword>
<keyword evidence="7 9" id="KW-0067">ATP-binding</keyword>
<evidence type="ECO:0000256" key="10">
    <source>
        <dbReference type="RuleBase" id="RU003664"/>
    </source>
</evidence>
<comment type="subcellular location">
    <subcellularLocation>
        <location evidence="1 9 10">Cytoplasm</location>
    </subcellularLocation>
</comment>
<keyword evidence="4 9" id="KW-0436">Ligase</keyword>
<dbReference type="UniPathway" id="UPA00219"/>
<keyword evidence="9 10" id="KW-0133">Cell shape</keyword>
<sequence>MMQSHAYQHKNIAVFGLGKSGMATARQLHLGAAHVVVWDDSEARRKAAEDAGLTVQDLIGSNWPEAEALILSPGVPLTHPLPHPVVDLAKKAGAAVIGDVEVFLNEKEAGLLIGVTGTNGKSTTSALIHHLLKSAGKPTALGGNIGTPVMDLPELPEDGTYVLELSSYQLDLTPSWRADVAILLNITPDHLDRHGDMQGYAAVKKRIFQHQIESGVAIINIDDPLCEHIASCLAIHGDGKLVPISTESPVAGGVSVIDGRLEDQTVSDQSWTMDISTIGSLRGRHNWQNAAAAVAAARSVSLTPAEIREGLQSFGGLAHRMEEVGRIGKILFINDSKATNAEAAEKALVSFKNIFWIAGGREKAGGITSLEPHFNRIREAFLIGEAADHFANTLEGKVSYRKCRDLNEAVHTAADAAGKAMGELAVVLLSPAAASFDQFTSFEARGDAFRDAVARLVGEEIT</sequence>
<evidence type="ECO:0000313" key="13">
    <source>
        <dbReference type="Proteomes" id="UP000445696"/>
    </source>
</evidence>
<dbReference type="GO" id="GO:0004326">
    <property type="term" value="F:tetrahydrofolylpolyglutamate synthase activity"/>
    <property type="evidence" value="ECO:0007669"/>
    <property type="project" value="InterPro"/>
</dbReference>
<dbReference type="InterPro" id="IPR000595">
    <property type="entry name" value="cNMP-bd_dom"/>
</dbReference>
<dbReference type="SUPFAM" id="SSF53244">
    <property type="entry name" value="MurD-like peptide ligases, peptide-binding domain"/>
    <property type="match status" value="1"/>
</dbReference>
<dbReference type="AlphaFoldDB" id="A0A845MHT3"/>
<evidence type="ECO:0000256" key="3">
    <source>
        <dbReference type="ARBA" id="ARBA00022490"/>
    </source>
</evidence>
<dbReference type="EMBL" id="WTVA01000004">
    <property type="protein sequence ID" value="MZR22574.1"/>
    <property type="molecule type" value="Genomic_DNA"/>
</dbReference>
<dbReference type="GO" id="GO:0008764">
    <property type="term" value="F:UDP-N-acetylmuramoylalanine-D-glutamate ligase activity"/>
    <property type="evidence" value="ECO:0007669"/>
    <property type="project" value="UniProtKB-UniRule"/>
</dbReference>
<dbReference type="EC" id="6.3.2.9" evidence="9 10"/>
<dbReference type="InterPro" id="IPR018109">
    <property type="entry name" value="Folylpolyglutamate_synth_CS"/>
</dbReference>
<evidence type="ECO:0000256" key="4">
    <source>
        <dbReference type="ARBA" id="ARBA00022598"/>
    </source>
</evidence>
<comment type="similarity">
    <text evidence="9">Belongs to the MurCDEF family.</text>
</comment>
<dbReference type="SUPFAM" id="SSF53623">
    <property type="entry name" value="MurD-like peptide ligases, catalytic domain"/>
    <property type="match status" value="1"/>
</dbReference>
<dbReference type="RefSeq" id="WP_161339035.1">
    <property type="nucleotide sequence ID" value="NZ_JBHSDG010000004.1"/>
</dbReference>
<dbReference type="SUPFAM" id="SSF51984">
    <property type="entry name" value="MurCD N-terminal domain"/>
    <property type="match status" value="1"/>
</dbReference>
<keyword evidence="9 10" id="KW-0573">Peptidoglycan synthesis</keyword>
<dbReference type="Gene3D" id="3.40.1190.10">
    <property type="entry name" value="Mur-like, catalytic domain"/>
    <property type="match status" value="1"/>
</dbReference>
<gene>
    <name evidence="9" type="primary">murD</name>
    <name evidence="12" type="ORF">GQF03_09535</name>
</gene>
<evidence type="ECO:0000259" key="11">
    <source>
        <dbReference type="PROSITE" id="PS50042"/>
    </source>
</evidence>
<dbReference type="Pfam" id="PF21799">
    <property type="entry name" value="MurD-like_N"/>
    <property type="match status" value="1"/>
</dbReference>
<dbReference type="GO" id="GO:0005524">
    <property type="term" value="F:ATP binding"/>
    <property type="evidence" value="ECO:0007669"/>
    <property type="project" value="UniProtKB-UniRule"/>
</dbReference>
<dbReference type="PROSITE" id="PS01011">
    <property type="entry name" value="FOLYLPOLYGLU_SYNT_1"/>
    <property type="match status" value="1"/>
</dbReference>
<protein>
    <recommendedName>
        <fullName evidence="9 10">UDP-N-acetylmuramoylalanine--D-glutamate ligase</fullName>
        <ecNumber evidence="9 10">6.3.2.9</ecNumber>
    </recommendedName>
    <alternativeName>
        <fullName evidence="9">D-glutamic acid-adding enzyme</fullName>
    </alternativeName>
    <alternativeName>
        <fullName evidence="9">UDP-N-acetylmuramoyl-L-alanyl-D-glutamate synthetase</fullName>
    </alternativeName>
</protein>
<evidence type="ECO:0000256" key="2">
    <source>
        <dbReference type="ARBA" id="ARBA00004752"/>
    </source>
</evidence>
<evidence type="ECO:0000256" key="1">
    <source>
        <dbReference type="ARBA" id="ARBA00004496"/>
    </source>
</evidence>
<comment type="caution">
    <text evidence="12">The sequence shown here is derived from an EMBL/GenBank/DDBJ whole genome shotgun (WGS) entry which is preliminary data.</text>
</comment>
<organism evidence="12 13">
    <name type="scientific">Sneathiella chungangensis</name>
    <dbReference type="NCBI Taxonomy" id="1418234"/>
    <lineage>
        <taxon>Bacteria</taxon>
        <taxon>Pseudomonadati</taxon>
        <taxon>Pseudomonadota</taxon>
        <taxon>Alphaproteobacteria</taxon>
        <taxon>Sneathiellales</taxon>
        <taxon>Sneathiellaceae</taxon>
        <taxon>Sneathiella</taxon>
    </lineage>
</organism>
<dbReference type="GO" id="GO:0009252">
    <property type="term" value="P:peptidoglycan biosynthetic process"/>
    <property type="evidence" value="ECO:0007669"/>
    <property type="project" value="UniProtKB-UniRule"/>
</dbReference>
<evidence type="ECO:0000256" key="6">
    <source>
        <dbReference type="ARBA" id="ARBA00022741"/>
    </source>
</evidence>
<dbReference type="InterPro" id="IPR036565">
    <property type="entry name" value="Mur-like_cat_sf"/>
</dbReference>
<dbReference type="NCBIfam" id="TIGR01087">
    <property type="entry name" value="murD"/>
    <property type="match status" value="1"/>
</dbReference>
<dbReference type="GO" id="GO:0005737">
    <property type="term" value="C:cytoplasm"/>
    <property type="evidence" value="ECO:0007669"/>
    <property type="project" value="UniProtKB-SubCell"/>
</dbReference>
<dbReference type="InterPro" id="IPR036615">
    <property type="entry name" value="Mur_ligase_C_dom_sf"/>
</dbReference>
<dbReference type="PANTHER" id="PTHR43692:SF1">
    <property type="entry name" value="UDP-N-ACETYLMURAMOYLALANINE--D-GLUTAMATE LIGASE"/>
    <property type="match status" value="1"/>
</dbReference>
<dbReference type="HAMAP" id="MF_00639">
    <property type="entry name" value="MurD"/>
    <property type="match status" value="1"/>
</dbReference>
<dbReference type="InterPro" id="IPR004101">
    <property type="entry name" value="Mur_ligase_C"/>
</dbReference>
<evidence type="ECO:0000256" key="5">
    <source>
        <dbReference type="ARBA" id="ARBA00022618"/>
    </source>
</evidence>
<dbReference type="Proteomes" id="UP000445696">
    <property type="component" value="Unassembled WGS sequence"/>
</dbReference>
<dbReference type="PANTHER" id="PTHR43692">
    <property type="entry name" value="UDP-N-ACETYLMURAMOYLALANINE--D-GLUTAMATE LIGASE"/>
    <property type="match status" value="1"/>
</dbReference>
<dbReference type="PROSITE" id="PS50042">
    <property type="entry name" value="CNMP_BINDING_3"/>
    <property type="match status" value="1"/>
</dbReference>
<dbReference type="InterPro" id="IPR013221">
    <property type="entry name" value="Mur_ligase_cen"/>
</dbReference>
<evidence type="ECO:0000256" key="9">
    <source>
        <dbReference type="HAMAP-Rule" id="MF_00639"/>
    </source>
</evidence>
<dbReference type="Pfam" id="PF08245">
    <property type="entry name" value="Mur_ligase_M"/>
    <property type="match status" value="1"/>
</dbReference>
<dbReference type="GO" id="GO:0071555">
    <property type="term" value="P:cell wall organization"/>
    <property type="evidence" value="ECO:0007669"/>
    <property type="project" value="UniProtKB-KW"/>
</dbReference>
<keyword evidence="13" id="KW-1185">Reference proteome</keyword>
<proteinExistence type="inferred from homology"/>
<feature type="domain" description="Cyclic nucleotide-binding" evidence="11">
    <location>
        <begin position="384"/>
        <end position="435"/>
    </location>
</feature>
<comment type="pathway">
    <text evidence="2 9 10">Cell wall biogenesis; peptidoglycan biosynthesis.</text>
</comment>
<comment type="catalytic activity">
    <reaction evidence="9 10">
        <text>UDP-N-acetyl-alpha-D-muramoyl-L-alanine + D-glutamate + ATP = UDP-N-acetyl-alpha-D-muramoyl-L-alanyl-D-glutamate + ADP + phosphate + H(+)</text>
        <dbReference type="Rhea" id="RHEA:16429"/>
        <dbReference type="ChEBI" id="CHEBI:15378"/>
        <dbReference type="ChEBI" id="CHEBI:29986"/>
        <dbReference type="ChEBI" id="CHEBI:30616"/>
        <dbReference type="ChEBI" id="CHEBI:43474"/>
        <dbReference type="ChEBI" id="CHEBI:83898"/>
        <dbReference type="ChEBI" id="CHEBI:83900"/>
        <dbReference type="ChEBI" id="CHEBI:456216"/>
        <dbReference type="EC" id="6.3.2.9"/>
    </reaction>
</comment>
<dbReference type="GO" id="GO:0051301">
    <property type="term" value="P:cell division"/>
    <property type="evidence" value="ECO:0007669"/>
    <property type="project" value="UniProtKB-KW"/>
</dbReference>
<dbReference type="OrthoDB" id="9809796at2"/>
<dbReference type="GO" id="GO:0008360">
    <property type="term" value="P:regulation of cell shape"/>
    <property type="evidence" value="ECO:0007669"/>
    <property type="project" value="UniProtKB-KW"/>
</dbReference>
<name>A0A845MHT3_9PROT</name>
<dbReference type="Gene3D" id="3.90.190.20">
    <property type="entry name" value="Mur ligase, C-terminal domain"/>
    <property type="match status" value="1"/>
</dbReference>
<evidence type="ECO:0000313" key="12">
    <source>
        <dbReference type="EMBL" id="MZR22574.1"/>
    </source>
</evidence>
<evidence type="ECO:0000256" key="7">
    <source>
        <dbReference type="ARBA" id="ARBA00022840"/>
    </source>
</evidence>
<feature type="binding site" evidence="9">
    <location>
        <begin position="117"/>
        <end position="123"/>
    </location>
    <ligand>
        <name>ATP</name>
        <dbReference type="ChEBI" id="CHEBI:30616"/>
    </ligand>
</feature>
<comment type="function">
    <text evidence="9 10">Cell wall formation. Catalyzes the addition of glutamate to the nucleotide precursor UDP-N-acetylmuramoyl-L-alanine (UMA).</text>
</comment>
<keyword evidence="6 9" id="KW-0547">Nucleotide-binding</keyword>
<keyword evidence="8 9" id="KW-0131">Cell cycle</keyword>
<dbReference type="Gene3D" id="3.40.50.720">
    <property type="entry name" value="NAD(P)-binding Rossmann-like Domain"/>
    <property type="match status" value="1"/>
</dbReference>
<keyword evidence="5 9" id="KW-0132">Cell division</keyword>